<dbReference type="RefSeq" id="WP_020043042.1">
    <property type="nucleotide sequence ID" value="NZ_KE557273.1"/>
</dbReference>
<name>S9S6C3_9RHOB</name>
<feature type="domain" description="GFO/IDH/MocA-like oxidoreductase" evidence="2">
    <location>
        <begin position="129"/>
        <end position="235"/>
    </location>
</feature>
<dbReference type="InterPro" id="IPR051450">
    <property type="entry name" value="Gfo/Idh/MocA_Oxidoreductases"/>
</dbReference>
<evidence type="ECO:0000259" key="2">
    <source>
        <dbReference type="Pfam" id="PF22725"/>
    </source>
</evidence>
<dbReference type="HOGENOM" id="CLU_023194_10_2_5"/>
<dbReference type="InterPro" id="IPR036291">
    <property type="entry name" value="NAD(P)-bd_dom_sf"/>
</dbReference>
<feature type="domain" description="Gfo/Idh/MocA-like oxidoreductase N-terminal" evidence="1">
    <location>
        <begin position="2"/>
        <end position="121"/>
    </location>
</feature>
<dbReference type="Gene3D" id="3.40.50.720">
    <property type="entry name" value="NAD(P)-binding Rossmann-like Domain"/>
    <property type="match status" value="1"/>
</dbReference>
<dbReference type="InterPro" id="IPR055170">
    <property type="entry name" value="GFO_IDH_MocA-like_dom"/>
</dbReference>
<dbReference type="GO" id="GO:0000166">
    <property type="term" value="F:nucleotide binding"/>
    <property type="evidence" value="ECO:0007669"/>
    <property type="project" value="InterPro"/>
</dbReference>
<dbReference type="eggNOG" id="COG0673">
    <property type="taxonomic scope" value="Bacteria"/>
</dbReference>
<dbReference type="EMBL" id="APVH01000008">
    <property type="protein sequence ID" value="EPX85745.1"/>
    <property type="molecule type" value="Genomic_DNA"/>
</dbReference>
<accession>S9S6C3</accession>
<reference evidence="4" key="1">
    <citation type="journal article" date="2014" name="Stand. Genomic Sci.">
        <title>Genome sequence of the exopolysaccharide-producing Salipiger mucosus type strain (DSM 16094(T)), a moderately halophilic member of the Roseobacter clade.</title>
        <authorList>
            <person name="Riedel T."/>
            <person name="Spring S."/>
            <person name="Fiebig A."/>
            <person name="Petersen J."/>
            <person name="Kyrpides N.C."/>
            <person name="Goker M."/>
            <person name="Klenk H.P."/>
        </authorList>
    </citation>
    <scope>NUCLEOTIDE SEQUENCE [LARGE SCALE GENOMIC DNA]</scope>
    <source>
        <strain evidence="4">DSM 16094</strain>
    </source>
</reference>
<dbReference type="SUPFAM" id="SSF51735">
    <property type="entry name" value="NAD(P)-binding Rossmann-fold domains"/>
    <property type="match status" value="1"/>
</dbReference>
<comment type="caution">
    <text evidence="3">The sequence shown here is derived from an EMBL/GenBank/DDBJ whole genome shotgun (WGS) entry which is preliminary data.</text>
</comment>
<dbReference type="PANTHER" id="PTHR43377:SF6">
    <property type="entry name" value="GFO_IDH_MOCA-LIKE OXIDOREDUCTASE N-TERMINAL DOMAIN-CONTAINING PROTEIN"/>
    <property type="match status" value="1"/>
</dbReference>
<evidence type="ECO:0000313" key="3">
    <source>
        <dbReference type="EMBL" id="EPX85745.1"/>
    </source>
</evidence>
<dbReference type="Pfam" id="PF22725">
    <property type="entry name" value="GFO_IDH_MocA_C3"/>
    <property type="match status" value="1"/>
</dbReference>
<protein>
    <submittedName>
        <fullName evidence="3">Putative oxidoreductase</fullName>
    </submittedName>
</protein>
<dbReference type="SUPFAM" id="SSF55347">
    <property type="entry name" value="Glyceraldehyde-3-phosphate dehydrogenase-like, C-terminal domain"/>
    <property type="match status" value="1"/>
</dbReference>
<dbReference type="PANTHER" id="PTHR43377">
    <property type="entry name" value="BILIVERDIN REDUCTASE A"/>
    <property type="match status" value="1"/>
</dbReference>
<dbReference type="InterPro" id="IPR000683">
    <property type="entry name" value="Gfo/Idh/MocA-like_OxRdtase_N"/>
</dbReference>
<dbReference type="OrthoDB" id="9815825at2"/>
<proteinExistence type="predicted"/>
<keyword evidence="4" id="KW-1185">Reference proteome</keyword>
<evidence type="ECO:0000259" key="1">
    <source>
        <dbReference type="Pfam" id="PF01408"/>
    </source>
</evidence>
<dbReference type="STRING" id="1123237.Salmuc_05017"/>
<gene>
    <name evidence="3" type="ORF">Salmuc_05017</name>
</gene>
<dbReference type="Gene3D" id="3.30.360.10">
    <property type="entry name" value="Dihydrodipicolinate Reductase, domain 2"/>
    <property type="match status" value="1"/>
</dbReference>
<dbReference type="Pfam" id="PF01408">
    <property type="entry name" value="GFO_IDH_MocA"/>
    <property type="match status" value="1"/>
</dbReference>
<evidence type="ECO:0000313" key="4">
    <source>
        <dbReference type="Proteomes" id="UP000015347"/>
    </source>
</evidence>
<sequence length="339" mass="36828">MIGVGVAGYGYWGPNLARAVAESGVAKVEMIADPSPEARKRAAPRHPAARMTGDIGEMLRDPQVDAVMIATPVQTHFELALAALRAGKHVLVEKPMTETVAQAVQLVDEAARRGLTLMVDHTFVYTPAIRKISQLLEDGELGDLYYYDSTRVNLGLFQRDVNVIWDLAVHDFAIMDHLLDQSPVAISACAAGFLAGSPENMAHVTVHYDGGTMANLNVNWLAPVKIRQTLIGGSRKMVVYDDMETSEKIKVYDRGASCNGDPYEHLVSYRLGDMHAPALSTKEALLTEVEEFVRAIDSRTAPLTDGEGGLRVVELLAAASLSTRQRGHPVDLVTRKVAS</sequence>
<organism evidence="3 4">
    <name type="scientific">Salipiger mucosus DSM 16094</name>
    <dbReference type="NCBI Taxonomy" id="1123237"/>
    <lineage>
        <taxon>Bacteria</taxon>
        <taxon>Pseudomonadati</taxon>
        <taxon>Pseudomonadota</taxon>
        <taxon>Alphaproteobacteria</taxon>
        <taxon>Rhodobacterales</taxon>
        <taxon>Roseobacteraceae</taxon>
        <taxon>Salipiger</taxon>
    </lineage>
</organism>
<dbReference type="AlphaFoldDB" id="S9S6C3"/>
<dbReference type="Proteomes" id="UP000015347">
    <property type="component" value="Unassembled WGS sequence"/>
</dbReference>